<sequence length="155" mass="17030">MRLKQSKPPFPLYKMQGYLLTSAACVDSIVQTAMSRRLQAPTPPENDVPPSAARPSRTHSPIHMSLSTRPSRTPSVRPTRIQQHVRPQSALNHNANRCSAKKKRSAPQPSRLRRHPFTSSIARCAPRQNAAAHPALSSAQGDCTGRHRRACGCSP</sequence>
<organism evidence="2 3">
    <name type="scientific">Paenibacillus curdlanolyticus YK9</name>
    <dbReference type="NCBI Taxonomy" id="717606"/>
    <lineage>
        <taxon>Bacteria</taxon>
        <taxon>Bacillati</taxon>
        <taxon>Bacillota</taxon>
        <taxon>Bacilli</taxon>
        <taxon>Bacillales</taxon>
        <taxon>Paenibacillaceae</taxon>
        <taxon>Paenibacillus</taxon>
    </lineage>
</organism>
<feature type="compositionally biased region" description="Basic residues" evidence="1">
    <location>
        <begin position="99"/>
        <end position="113"/>
    </location>
</feature>
<feature type="region of interest" description="Disordered" evidence="1">
    <location>
        <begin position="126"/>
        <end position="155"/>
    </location>
</feature>
<feature type="compositionally biased region" description="Basic residues" evidence="1">
    <location>
        <begin position="146"/>
        <end position="155"/>
    </location>
</feature>
<feature type="compositionally biased region" description="Polar residues" evidence="1">
    <location>
        <begin position="81"/>
        <end position="97"/>
    </location>
</feature>
<evidence type="ECO:0000313" key="3">
    <source>
        <dbReference type="Proteomes" id="UP000005387"/>
    </source>
</evidence>
<dbReference type="Proteomes" id="UP000005387">
    <property type="component" value="Unassembled WGS sequence"/>
</dbReference>
<proteinExistence type="predicted"/>
<evidence type="ECO:0000256" key="1">
    <source>
        <dbReference type="SAM" id="MobiDB-lite"/>
    </source>
</evidence>
<feature type="region of interest" description="Disordered" evidence="1">
    <location>
        <begin position="37"/>
        <end position="113"/>
    </location>
</feature>
<dbReference type="PROSITE" id="PS51257">
    <property type="entry name" value="PROKAR_LIPOPROTEIN"/>
    <property type="match status" value="1"/>
</dbReference>
<feature type="compositionally biased region" description="Low complexity" evidence="1">
    <location>
        <begin position="67"/>
        <end position="80"/>
    </location>
</feature>
<reference evidence="2 3" key="1">
    <citation type="submission" date="2010-07" db="EMBL/GenBank/DDBJ databases">
        <title>The draft genome of Paenibacillus curdlanolyticus YK9.</title>
        <authorList>
            <consortium name="US DOE Joint Genome Institute (JGI-PGF)"/>
            <person name="Lucas S."/>
            <person name="Copeland A."/>
            <person name="Lapidus A."/>
            <person name="Cheng J.-F."/>
            <person name="Bruce D."/>
            <person name="Goodwin L."/>
            <person name="Pitluck S."/>
            <person name="Land M.L."/>
            <person name="Hauser L."/>
            <person name="Chang Y.-J."/>
            <person name="Jeffries C."/>
            <person name="Anderson I.J."/>
            <person name="Johnson E."/>
            <person name="Loganathan U."/>
            <person name="Mulhopadhyay B."/>
            <person name="Kyrpides N."/>
            <person name="Woyke T.J."/>
        </authorList>
    </citation>
    <scope>NUCLEOTIDE SEQUENCE [LARGE SCALE GENOMIC DNA]</scope>
    <source>
        <strain evidence="2 3">YK9</strain>
    </source>
</reference>
<gene>
    <name evidence="2" type="ORF">PaecuDRAFT_2018</name>
</gene>
<keyword evidence="3" id="KW-1185">Reference proteome</keyword>
<dbReference type="AlphaFoldDB" id="E0I8P0"/>
<name>E0I8P0_9BACL</name>
<protein>
    <submittedName>
        <fullName evidence="2">Uncharacterized protein</fullName>
    </submittedName>
</protein>
<evidence type="ECO:0000313" key="2">
    <source>
        <dbReference type="EMBL" id="EFM10774.1"/>
    </source>
</evidence>
<accession>E0I8P0</accession>
<dbReference type="EMBL" id="AEDD01000005">
    <property type="protein sequence ID" value="EFM10774.1"/>
    <property type="molecule type" value="Genomic_DNA"/>
</dbReference>